<keyword evidence="7 8" id="KW-0998">Cell outer membrane</keyword>
<dbReference type="Proteomes" id="UP000199656">
    <property type="component" value="Unassembled WGS sequence"/>
</dbReference>
<evidence type="ECO:0000256" key="4">
    <source>
        <dbReference type="ARBA" id="ARBA00022692"/>
    </source>
</evidence>
<evidence type="ECO:0000256" key="7">
    <source>
        <dbReference type="ARBA" id="ARBA00023237"/>
    </source>
</evidence>
<keyword evidence="4 8" id="KW-0812">Transmembrane</keyword>
<dbReference type="SUPFAM" id="SSF49464">
    <property type="entry name" value="Carboxypeptidase regulatory domain-like"/>
    <property type="match status" value="1"/>
</dbReference>
<dbReference type="InterPro" id="IPR037066">
    <property type="entry name" value="Plug_dom_sf"/>
</dbReference>
<dbReference type="Pfam" id="PF07715">
    <property type="entry name" value="Plug"/>
    <property type="match status" value="1"/>
</dbReference>
<evidence type="ECO:0000256" key="6">
    <source>
        <dbReference type="ARBA" id="ARBA00023136"/>
    </source>
</evidence>
<evidence type="ECO:0000256" key="9">
    <source>
        <dbReference type="RuleBase" id="RU003357"/>
    </source>
</evidence>
<comment type="subcellular location">
    <subcellularLocation>
        <location evidence="1 8">Cell outer membrane</location>
        <topology evidence="1 8">Multi-pass membrane protein</topology>
    </subcellularLocation>
</comment>
<evidence type="ECO:0000256" key="8">
    <source>
        <dbReference type="PROSITE-ProRule" id="PRU01360"/>
    </source>
</evidence>
<dbReference type="SUPFAM" id="SSF56935">
    <property type="entry name" value="Porins"/>
    <property type="match status" value="1"/>
</dbReference>
<dbReference type="InterPro" id="IPR036942">
    <property type="entry name" value="Beta-barrel_TonB_sf"/>
</dbReference>
<protein>
    <submittedName>
        <fullName evidence="13">TonB-linked outer membrane protein, SusC/RagA family</fullName>
    </submittedName>
</protein>
<dbReference type="STRING" id="408074.SAMN05660909_04841"/>
<dbReference type="Pfam" id="PF13715">
    <property type="entry name" value="CarbopepD_reg_2"/>
    <property type="match status" value="1"/>
</dbReference>
<dbReference type="NCBIfam" id="TIGR04056">
    <property type="entry name" value="OMP_RagA_SusC"/>
    <property type="match status" value="1"/>
</dbReference>
<name>A0A1H4G388_9BACT</name>
<dbReference type="NCBIfam" id="TIGR04057">
    <property type="entry name" value="SusC_RagA_signa"/>
    <property type="match status" value="1"/>
</dbReference>
<evidence type="ECO:0000313" key="14">
    <source>
        <dbReference type="Proteomes" id="UP000199656"/>
    </source>
</evidence>
<evidence type="ECO:0000259" key="12">
    <source>
        <dbReference type="Pfam" id="PF07715"/>
    </source>
</evidence>
<dbReference type="RefSeq" id="WP_089764984.1">
    <property type="nucleotide sequence ID" value="NZ_BKAT01000053.1"/>
</dbReference>
<keyword evidence="6 8" id="KW-0472">Membrane</keyword>
<dbReference type="Gene3D" id="2.60.40.1120">
    <property type="entry name" value="Carboxypeptidase-like, regulatory domain"/>
    <property type="match status" value="1"/>
</dbReference>
<keyword evidence="3 8" id="KW-1134">Transmembrane beta strand</keyword>
<keyword evidence="5 9" id="KW-0798">TonB box</keyword>
<proteinExistence type="inferred from homology"/>
<dbReference type="PROSITE" id="PS52016">
    <property type="entry name" value="TONB_DEPENDENT_REC_3"/>
    <property type="match status" value="1"/>
</dbReference>
<feature type="signal peptide" evidence="10">
    <location>
        <begin position="1"/>
        <end position="20"/>
    </location>
</feature>
<dbReference type="InterPro" id="IPR012910">
    <property type="entry name" value="Plug_dom"/>
</dbReference>
<keyword evidence="10" id="KW-0732">Signal</keyword>
<reference evidence="14" key="1">
    <citation type="submission" date="2016-10" db="EMBL/GenBank/DDBJ databases">
        <authorList>
            <person name="Varghese N."/>
            <person name="Submissions S."/>
        </authorList>
    </citation>
    <scope>NUCLEOTIDE SEQUENCE [LARGE SCALE GENOMIC DNA]</scope>
    <source>
        <strain evidence="14">DSM 23920</strain>
    </source>
</reference>
<dbReference type="InterPro" id="IPR008969">
    <property type="entry name" value="CarboxyPept-like_regulatory"/>
</dbReference>
<feature type="chain" id="PRO_5011445078" evidence="10">
    <location>
        <begin position="21"/>
        <end position="1080"/>
    </location>
</feature>
<dbReference type="Pfam" id="PF00593">
    <property type="entry name" value="TonB_dep_Rec_b-barrel"/>
    <property type="match status" value="1"/>
</dbReference>
<dbReference type="Gene3D" id="2.170.130.10">
    <property type="entry name" value="TonB-dependent receptor, plug domain"/>
    <property type="match status" value="1"/>
</dbReference>
<evidence type="ECO:0000259" key="11">
    <source>
        <dbReference type="Pfam" id="PF00593"/>
    </source>
</evidence>
<sequence length="1080" mass="118208">MMRFCLSAVLSLCLFSQAMAQRTQIRGKATDDKNNPLPGVSILVKGTKMGTATQADGTFSLNVNDPNNTVLRATMTGYEPKEIALNGRTAVQFLLTPSAINLNNVVITGAMGLTKTQKQVGYASQTVDANNFTEARDLNLVNALSGKVAGLQVTNMGQPGSSARVVIRGENSITQNNQPLWVIDGVPINNDMGDANDNKLDYGNGAADINPDDIETMTVLQGPNAAALYGSRAANGAILITTKKGKIGDGSLGLSVNQNTQVNSIAQFPEYQNVYGEGGNGQLVGNGNNIVKGTNGVRMGQNNSSWGMPMLGQPYNDFAGNPIPGGYRPKPNNITDLYKNSITNSSNVAISRADGLSSFRLSYGYTNSNDVLKNSNLIQKHNLQLNASRKVVDWLNIDTRVIYTTQNTKNRMVRNLDQNSPMAAYVYLPRSFDLDAMTPWADAFGNSTTLGSTNSTENPLWMLYENSNQDKRNRIIGGISATINFSNKLSFKTQASTDILNFNNYTYTELGSLRTPRGAYNTTSQINQMWDYQGMLSYRDKFGKDFTLQANVGAEYVMNNNQTKFTSTDALLTHDMPSIQNTTSPPVSREYLLRSNVQSILGDATLGFREFLFLNVTGRNDWSSTLPVNNSSFFYPSVSGSFVFSNLLPQSSVLNFGKLRASYAQVGNAAPPLTLYTMYSNGLFLGNPYLNYAQVGTSNNYKLMNPNLKPEKTISREIGLELSFFKSRLQLTTNFYKSNTLNQIIEANVPNETGYSTRMMNAGEMQNKGVEISMNAVPYQNKDWKWTVRANWSKNVNKVVSIAPGIDRIRLGGQLGASVYAVEGRQYGELIGNGPLKRGDTIMVSSSNGRTIVDQNVYLGNFHPDWLGSIGSGLKYKNFDLSFLVTVKWGGKLFSGSYARANFAGSTQSSLYGRDEWLMSAIVLGENDQERMGQGLPNSKGNTQYADAERPKGSMYPNAYYSATDKDGKPILVKSTIWMNPTTYQSDMVTNNTPAVTFDATCIRLSEVIFGYALPNGLLKPTPVRSARLALVGRNLWTIFKHTPRGIDPESALSTGNAQGIELGGSFPYSTYGFDLKLTF</sequence>
<feature type="domain" description="TonB-dependent receptor plug" evidence="12">
    <location>
        <begin position="117"/>
        <end position="237"/>
    </location>
</feature>
<dbReference type="InterPro" id="IPR039426">
    <property type="entry name" value="TonB-dep_rcpt-like"/>
</dbReference>
<evidence type="ECO:0000256" key="5">
    <source>
        <dbReference type="ARBA" id="ARBA00023077"/>
    </source>
</evidence>
<evidence type="ECO:0000256" key="1">
    <source>
        <dbReference type="ARBA" id="ARBA00004571"/>
    </source>
</evidence>
<accession>A0A1H4G388</accession>
<dbReference type="InterPro" id="IPR000531">
    <property type="entry name" value="Beta-barrel_TonB"/>
</dbReference>
<comment type="similarity">
    <text evidence="8 9">Belongs to the TonB-dependent receptor family.</text>
</comment>
<dbReference type="OrthoDB" id="9768177at2"/>
<keyword evidence="14" id="KW-1185">Reference proteome</keyword>
<keyword evidence="2 8" id="KW-0813">Transport</keyword>
<dbReference type="GO" id="GO:0009279">
    <property type="term" value="C:cell outer membrane"/>
    <property type="evidence" value="ECO:0007669"/>
    <property type="project" value="UniProtKB-SubCell"/>
</dbReference>
<dbReference type="InterPro" id="IPR023996">
    <property type="entry name" value="TonB-dep_OMP_SusC/RagA"/>
</dbReference>
<dbReference type="InterPro" id="IPR023997">
    <property type="entry name" value="TonB-dep_OMP_SusC/RagA_CS"/>
</dbReference>
<evidence type="ECO:0000256" key="10">
    <source>
        <dbReference type="SAM" id="SignalP"/>
    </source>
</evidence>
<evidence type="ECO:0000256" key="3">
    <source>
        <dbReference type="ARBA" id="ARBA00022452"/>
    </source>
</evidence>
<evidence type="ECO:0000256" key="2">
    <source>
        <dbReference type="ARBA" id="ARBA00022448"/>
    </source>
</evidence>
<dbReference type="AlphaFoldDB" id="A0A1H4G388"/>
<evidence type="ECO:0000313" key="13">
    <source>
        <dbReference type="EMBL" id="SEB03172.1"/>
    </source>
</evidence>
<feature type="domain" description="TonB-dependent receptor-like beta-barrel" evidence="11">
    <location>
        <begin position="438"/>
        <end position="902"/>
    </location>
</feature>
<organism evidence="13 14">
    <name type="scientific">Chitinophaga terrae</name>
    <name type="common">ex Kim and Jung 2007</name>
    <dbReference type="NCBI Taxonomy" id="408074"/>
    <lineage>
        <taxon>Bacteria</taxon>
        <taxon>Pseudomonadati</taxon>
        <taxon>Bacteroidota</taxon>
        <taxon>Chitinophagia</taxon>
        <taxon>Chitinophagales</taxon>
        <taxon>Chitinophagaceae</taxon>
        <taxon>Chitinophaga</taxon>
    </lineage>
</organism>
<gene>
    <name evidence="13" type="ORF">SAMN05660909_04841</name>
</gene>
<dbReference type="Gene3D" id="2.40.170.20">
    <property type="entry name" value="TonB-dependent receptor, beta-barrel domain"/>
    <property type="match status" value="1"/>
</dbReference>
<dbReference type="EMBL" id="FNRL01000031">
    <property type="protein sequence ID" value="SEB03172.1"/>
    <property type="molecule type" value="Genomic_DNA"/>
</dbReference>